<feature type="compositionally biased region" description="Polar residues" evidence="2">
    <location>
        <begin position="357"/>
        <end position="368"/>
    </location>
</feature>
<feature type="region of interest" description="Disordered" evidence="2">
    <location>
        <begin position="1"/>
        <end position="52"/>
    </location>
</feature>
<evidence type="ECO:0000259" key="3">
    <source>
        <dbReference type="Pfam" id="PF26434"/>
    </source>
</evidence>
<gene>
    <name evidence="4" type="ORF">LTR05_003335</name>
</gene>
<feature type="compositionally biased region" description="Acidic residues" evidence="2">
    <location>
        <begin position="256"/>
        <end position="278"/>
    </location>
</feature>
<organism evidence="4 5">
    <name type="scientific">Lithohypha guttulata</name>
    <dbReference type="NCBI Taxonomy" id="1690604"/>
    <lineage>
        <taxon>Eukaryota</taxon>
        <taxon>Fungi</taxon>
        <taxon>Dikarya</taxon>
        <taxon>Ascomycota</taxon>
        <taxon>Pezizomycotina</taxon>
        <taxon>Eurotiomycetes</taxon>
        <taxon>Chaetothyriomycetidae</taxon>
        <taxon>Chaetothyriales</taxon>
        <taxon>Trichomeriaceae</taxon>
        <taxon>Lithohypha</taxon>
    </lineage>
</organism>
<dbReference type="Proteomes" id="UP001309876">
    <property type="component" value="Unassembled WGS sequence"/>
</dbReference>
<reference evidence="4 5" key="1">
    <citation type="submission" date="2023-08" db="EMBL/GenBank/DDBJ databases">
        <title>Black Yeasts Isolated from many extreme environments.</title>
        <authorList>
            <person name="Coleine C."/>
            <person name="Stajich J.E."/>
            <person name="Selbmann L."/>
        </authorList>
    </citation>
    <scope>NUCLEOTIDE SEQUENCE [LARGE SCALE GENOMIC DNA]</scope>
    <source>
        <strain evidence="4 5">CCFEE 5910</strain>
    </source>
</reference>
<dbReference type="AlphaFoldDB" id="A0AAN7T3M7"/>
<proteinExistence type="predicted"/>
<name>A0AAN7T3M7_9EURO</name>
<dbReference type="EMBL" id="JAVRRJ010000002">
    <property type="protein sequence ID" value="KAK5089111.1"/>
    <property type="molecule type" value="Genomic_DNA"/>
</dbReference>
<evidence type="ECO:0000256" key="1">
    <source>
        <dbReference type="SAM" id="Coils"/>
    </source>
</evidence>
<accession>A0AAN7T3M7</accession>
<keyword evidence="5" id="KW-1185">Reference proteome</keyword>
<evidence type="ECO:0000256" key="2">
    <source>
        <dbReference type="SAM" id="MobiDB-lite"/>
    </source>
</evidence>
<dbReference type="Pfam" id="PF26434">
    <property type="entry name" value="YAG7_C"/>
    <property type="match status" value="1"/>
</dbReference>
<evidence type="ECO:0000313" key="5">
    <source>
        <dbReference type="Proteomes" id="UP001309876"/>
    </source>
</evidence>
<sequence>MSTISSTPVLESKSAKKRKAKVNPATTPPPAETPMDAKVNGTADHEAEANNSRQIRNSNKKLASITRTEAIINDAPGVSLDDLIKQKKINNDQKAQILKKPQIEAQLAQLEEQQKNFSEFAQDLEARHDKEKASLAEAHNAEIEKVKQEAVQDSSSASTMKVQEALRITCQFLHAVASHRQNEDLEENEKEAYEAVLHHLYQGNHASVETVTHLVEGREEKISDPNTSKTIDYTFAQLKASAVSTPCELAANADADAADDSEAAPVTEDTDEHEETETDQTVANAGLTELEDNAAVPIAEEATSEEMLMAAPEQSSTTADAANAVAEASWNPEASMTTENTQTGEDWVQVPRDPAETETSATPAMNQSTTNWADEAGAAAEATATEEKGVVPISENDGFSEVRRDRGGRGRGGRGRGSDGRGRGRGRGGEFRGNRGGRGRGGPRGAAQVQAA</sequence>
<feature type="compositionally biased region" description="Gly residues" evidence="2">
    <location>
        <begin position="434"/>
        <end position="444"/>
    </location>
</feature>
<feature type="compositionally biased region" description="Low complexity" evidence="2">
    <location>
        <begin position="369"/>
        <end position="383"/>
    </location>
</feature>
<keyword evidence="1" id="KW-0175">Coiled coil</keyword>
<evidence type="ECO:0000313" key="4">
    <source>
        <dbReference type="EMBL" id="KAK5089111.1"/>
    </source>
</evidence>
<dbReference type="InterPro" id="IPR058602">
    <property type="entry name" value="YAG7_dimerisation_dom"/>
</dbReference>
<feature type="compositionally biased region" description="Basic and acidic residues" evidence="2">
    <location>
        <begin position="416"/>
        <end position="433"/>
    </location>
</feature>
<feature type="region of interest" description="Disordered" evidence="2">
    <location>
        <begin position="330"/>
        <end position="452"/>
    </location>
</feature>
<comment type="caution">
    <text evidence="4">The sequence shown here is derived from an EMBL/GenBank/DDBJ whole genome shotgun (WGS) entry which is preliminary data.</text>
</comment>
<protein>
    <recommendedName>
        <fullName evidence="3">YAG7-like dimerisation domain-containing protein</fullName>
    </recommendedName>
</protein>
<feature type="region of interest" description="Disordered" evidence="2">
    <location>
        <begin position="253"/>
        <end position="293"/>
    </location>
</feature>
<feature type="coiled-coil region" evidence="1">
    <location>
        <begin position="107"/>
        <end position="141"/>
    </location>
</feature>
<feature type="domain" description="YAG7-like dimerisation" evidence="3">
    <location>
        <begin position="161"/>
        <end position="242"/>
    </location>
</feature>
<feature type="compositionally biased region" description="Polar residues" evidence="2">
    <location>
        <begin position="332"/>
        <end position="344"/>
    </location>
</feature>